<proteinExistence type="predicted"/>
<dbReference type="Proteomes" id="UP000271464">
    <property type="component" value="Unassembled WGS sequence"/>
</dbReference>
<protein>
    <submittedName>
        <fullName evidence="2">Uncharacterized protein</fullName>
    </submittedName>
</protein>
<gene>
    <name evidence="2" type="ORF">LAUMK42_03091</name>
    <name evidence="3" type="ORF">LAUMK4_03041</name>
</gene>
<evidence type="ECO:0000313" key="5">
    <source>
        <dbReference type="Proteomes" id="UP000279331"/>
    </source>
</evidence>
<reference evidence="4 5" key="1">
    <citation type="submission" date="2018-09" db="EMBL/GenBank/DDBJ databases">
        <authorList>
            <person name="Tagini F."/>
        </authorList>
    </citation>
    <scope>NUCLEOTIDE SEQUENCE [LARGE SCALE GENOMIC DNA]</scope>
    <source>
        <strain evidence="3 4">MK4</strain>
        <strain evidence="2 5">MK42</strain>
    </source>
</reference>
<comment type="caution">
    <text evidence="2">The sequence shown here is derived from an EMBL/GenBank/DDBJ whole genome shotgun (WGS) entry which is preliminary data.</text>
</comment>
<sequence>MVAGMERASSSATTAPGPTPASINAWASRFAARSSWA</sequence>
<dbReference type="Proteomes" id="UP000279331">
    <property type="component" value="Unassembled WGS sequence"/>
</dbReference>
<name>A0AB38UU82_9MYCO</name>
<dbReference type="EMBL" id="UPHL01000083">
    <property type="protein sequence ID" value="VAZ84272.1"/>
    <property type="molecule type" value="Genomic_DNA"/>
</dbReference>
<evidence type="ECO:0000313" key="4">
    <source>
        <dbReference type="Proteomes" id="UP000271464"/>
    </source>
</evidence>
<evidence type="ECO:0000256" key="1">
    <source>
        <dbReference type="SAM" id="MobiDB-lite"/>
    </source>
</evidence>
<accession>A0AB38UU82</accession>
<dbReference type="EMBL" id="UPHM01000081">
    <property type="protein sequence ID" value="VAZ95159.1"/>
    <property type="molecule type" value="Genomic_DNA"/>
</dbReference>
<evidence type="ECO:0000313" key="2">
    <source>
        <dbReference type="EMBL" id="VAZ84272.1"/>
    </source>
</evidence>
<evidence type="ECO:0000313" key="3">
    <source>
        <dbReference type="EMBL" id="VAZ95159.1"/>
    </source>
</evidence>
<feature type="region of interest" description="Disordered" evidence="1">
    <location>
        <begin position="1"/>
        <end position="22"/>
    </location>
</feature>
<organism evidence="2 5">
    <name type="scientific">Mycobacterium persicum</name>
    <dbReference type="NCBI Taxonomy" id="1487726"/>
    <lineage>
        <taxon>Bacteria</taxon>
        <taxon>Bacillati</taxon>
        <taxon>Actinomycetota</taxon>
        <taxon>Actinomycetes</taxon>
        <taxon>Mycobacteriales</taxon>
        <taxon>Mycobacteriaceae</taxon>
        <taxon>Mycobacterium</taxon>
    </lineage>
</organism>
<keyword evidence="4" id="KW-1185">Reference proteome</keyword>
<dbReference type="AlphaFoldDB" id="A0AB38UU82"/>